<dbReference type="PANTHER" id="PTHR28283">
    <property type="entry name" value="3',5'-CYCLIC-NUCLEOTIDE PHOSPHODIESTERASE 1"/>
    <property type="match status" value="1"/>
</dbReference>
<dbReference type="GO" id="GO:0047555">
    <property type="term" value="F:3',5'-cyclic-GMP phosphodiesterase activity"/>
    <property type="evidence" value="ECO:0007669"/>
    <property type="project" value="TreeGrafter"/>
</dbReference>
<dbReference type="InterPro" id="IPR000396">
    <property type="entry name" value="Pdiesterase2"/>
</dbReference>
<dbReference type="Gene3D" id="3.60.15.10">
    <property type="entry name" value="Ribonuclease Z/Hydroxyacylglutathione hydrolase-like"/>
    <property type="match status" value="1"/>
</dbReference>
<sequence>MDVISQRTTITTMAYDGPHFDLICVGTGGGPDESNLSAYIFKSVHEPWDSGSVAIDAGSGVGALAKAIQADPGMLQDLRDSLPDESQSSNSPYPPTSAKADTRQDADGYRLASRIYSSVTAYLITHPHLDHLAGLIINSSQKFGSYKRLVGFEKTLKGIELAFGGLLWPALASWSNCGGLVERLQYLQVEPFARFDIPTPKTLFKCVPFPVSHGTIGLVADARTHAYLQVEKDPNEVYDSIAYFVELSHEHSSKSFLFWGDVEPDAISTLPRNKPVWIEAAKRFVLGELQWIWIECSYMNSRPNNLLFGHFKPDLLIDELETLAIVVEKFRQMPEEELRNINATEFSVDGCTDQAKKDEHILANTDAADPDDSPTSDASHPLSHQASKAVKNALFGGLNHAARIGYNKGFNLYKHSTSKPLDGLTISITHVKEDPMLGFDVVSETIMRELQSNSSTLDLGVRFYRAKQGERIRF</sequence>
<dbReference type="EMBL" id="SPNW01000043">
    <property type="protein sequence ID" value="TIA88064.1"/>
    <property type="molecule type" value="Genomic_DNA"/>
</dbReference>
<evidence type="ECO:0000256" key="1">
    <source>
        <dbReference type="SAM" id="MobiDB-lite"/>
    </source>
</evidence>
<dbReference type="Proteomes" id="UP000310189">
    <property type="component" value="Unassembled WGS sequence"/>
</dbReference>
<dbReference type="OrthoDB" id="258495at2759"/>
<dbReference type="SUPFAM" id="SSF56281">
    <property type="entry name" value="Metallo-hydrolase/oxidoreductase"/>
    <property type="match status" value="1"/>
</dbReference>
<dbReference type="PRINTS" id="PR00388">
    <property type="entry name" value="PDIESTERASE2"/>
</dbReference>
<proteinExistence type="predicted"/>
<keyword evidence="3" id="KW-1185">Reference proteome</keyword>
<comment type="caution">
    <text evidence="2">The sequence shown here is derived from an EMBL/GenBank/DDBJ whole genome shotgun (WGS) entry which is preliminary data.</text>
</comment>
<dbReference type="InterPro" id="IPR036866">
    <property type="entry name" value="RibonucZ/Hydroxyglut_hydro"/>
</dbReference>
<dbReference type="GO" id="GO:0004115">
    <property type="term" value="F:3',5'-cyclic-AMP phosphodiesterase activity"/>
    <property type="evidence" value="ECO:0007669"/>
    <property type="project" value="InterPro"/>
</dbReference>
<gene>
    <name evidence="2" type="ORF">E3P99_02824</name>
</gene>
<dbReference type="GO" id="GO:0006198">
    <property type="term" value="P:cAMP catabolic process"/>
    <property type="evidence" value="ECO:0007669"/>
    <property type="project" value="InterPro"/>
</dbReference>
<organism evidence="2 3">
    <name type="scientific">Wallemia hederae</name>
    <dbReference type="NCBI Taxonomy" id="1540922"/>
    <lineage>
        <taxon>Eukaryota</taxon>
        <taxon>Fungi</taxon>
        <taxon>Dikarya</taxon>
        <taxon>Basidiomycota</taxon>
        <taxon>Wallemiomycotina</taxon>
        <taxon>Wallemiomycetes</taxon>
        <taxon>Wallemiales</taxon>
        <taxon>Wallemiaceae</taxon>
        <taxon>Wallemia</taxon>
    </lineage>
</organism>
<dbReference type="Pfam" id="PF02112">
    <property type="entry name" value="PDEase_II"/>
    <property type="match status" value="1"/>
</dbReference>
<evidence type="ECO:0000313" key="3">
    <source>
        <dbReference type="Proteomes" id="UP000310189"/>
    </source>
</evidence>
<protein>
    <recommendedName>
        <fullName evidence="4">3',5'-cyclic-nucleotide phosphodiesterase</fullName>
    </recommendedName>
</protein>
<dbReference type="CDD" id="cd07735">
    <property type="entry name" value="class_II_PDE_MBL-fold"/>
    <property type="match status" value="1"/>
</dbReference>
<dbReference type="PANTHER" id="PTHR28283:SF1">
    <property type="entry name" value="3',5'-CYCLIC-NUCLEOTIDE PHOSPHODIESTERASE 1"/>
    <property type="match status" value="1"/>
</dbReference>
<evidence type="ECO:0008006" key="4">
    <source>
        <dbReference type="Google" id="ProtNLM"/>
    </source>
</evidence>
<evidence type="ECO:0000313" key="2">
    <source>
        <dbReference type="EMBL" id="TIA88064.1"/>
    </source>
</evidence>
<dbReference type="GO" id="GO:1902660">
    <property type="term" value="P:negative regulation of glucose mediated signaling pathway"/>
    <property type="evidence" value="ECO:0007669"/>
    <property type="project" value="TreeGrafter"/>
</dbReference>
<feature type="region of interest" description="Disordered" evidence="1">
    <location>
        <begin position="76"/>
        <end position="104"/>
    </location>
</feature>
<dbReference type="AlphaFoldDB" id="A0A4T0FKW3"/>
<accession>A0A4T0FKW3</accession>
<reference evidence="2 3" key="1">
    <citation type="submission" date="2019-03" db="EMBL/GenBank/DDBJ databases">
        <title>Sequencing 23 genomes of Wallemia ichthyophaga.</title>
        <authorList>
            <person name="Gostincar C."/>
        </authorList>
    </citation>
    <scope>NUCLEOTIDE SEQUENCE [LARGE SCALE GENOMIC DNA]</scope>
    <source>
        <strain evidence="2 3">EXF-5753</strain>
    </source>
</reference>
<name>A0A4T0FKW3_9BASI</name>